<organism evidence="2 3">
    <name type="scientific">Mycobacterium mantenii</name>
    <dbReference type="NCBI Taxonomy" id="560555"/>
    <lineage>
        <taxon>Bacteria</taxon>
        <taxon>Bacillati</taxon>
        <taxon>Actinomycetota</taxon>
        <taxon>Actinomycetes</taxon>
        <taxon>Mycobacteriales</taxon>
        <taxon>Mycobacteriaceae</taxon>
        <taxon>Mycobacterium</taxon>
        <taxon>Mycobacterium avium complex (MAC)</taxon>
    </lineage>
</organism>
<evidence type="ECO:0008006" key="5">
    <source>
        <dbReference type="Google" id="ProtNLM"/>
    </source>
</evidence>
<dbReference type="STRING" id="560555.BST30_19220"/>
<protein>
    <recommendedName>
        <fullName evidence="5">Xaa-Pro dipeptidase</fullName>
    </recommendedName>
</protein>
<dbReference type="AlphaFoldDB" id="A0A1X0FM74"/>
<dbReference type="RefSeq" id="WP_083097139.1">
    <property type="nucleotide sequence ID" value="NZ_AP022590.1"/>
</dbReference>
<evidence type="ECO:0000313" key="2">
    <source>
        <dbReference type="EMBL" id="ORB02844.1"/>
    </source>
</evidence>
<gene>
    <name evidence="2" type="ORF">BST30_19220</name>
    <name evidence="1" type="ORF">MMAN_21640</name>
</gene>
<dbReference type="EMBL" id="AP022590">
    <property type="protein sequence ID" value="BBY38030.1"/>
    <property type="molecule type" value="Genomic_DNA"/>
</dbReference>
<evidence type="ECO:0000313" key="1">
    <source>
        <dbReference type="EMBL" id="BBY38030.1"/>
    </source>
</evidence>
<dbReference type="Proteomes" id="UP000465812">
    <property type="component" value="Chromosome"/>
</dbReference>
<proteinExistence type="predicted"/>
<evidence type="ECO:0000313" key="3">
    <source>
        <dbReference type="Proteomes" id="UP000192760"/>
    </source>
</evidence>
<evidence type="ECO:0000313" key="4">
    <source>
        <dbReference type="Proteomes" id="UP000465812"/>
    </source>
</evidence>
<sequence>MSTTKQLPDQFADLQPFAEKWALPTGPERYQARLTASMNEIQPFYDAVVARGEEALAYLEQFEDLADMPDPARHLMWLLASFSTVSFCVDVFKQPQIPDSNAATLDWVLEPSM</sequence>
<reference evidence="1" key="3">
    <citation type="submission" date="2020-02" db="EMBL/GenBank/DDBJ databases">
        <authorList>
            <person name="Matsumoto Y."/>
            <person name="Motooka D."/>
            <person name="Nakamura S."/>
        </authorList>
    </citation>
    <scope>NUCLEOTIDE SEQUENCE</scope>
    <source>
        <strain evidence="1">JCM 18113</strain>
    </source>
</reference>
<dbReference type="Proteomes" id="UP000192760">
    <property type="component" value="Unassembled WGS sequence"/>
</dbReference>
<reference evidence="2 3" key="1">
    <citation type="submission" date="2017-02" db="EMBL/GenBank/DDBJ databases">
        <title>The new phylogeny of genus Mycobacterium.</title>
        <authorList>
            <person name="Tortoli E."/>
            <person name="Trovato A."/>
            <person name="Cirillo D.M."/>
        </authorList>
    </citation>
    <scope>NUCLEOTIDE SEQUENCE [LARGE SCALE GENOMIC DNA]</scope>
    <source>
        <strain evidence="2 3">DSM 45255</strain>
    </source>
</reference>
<name>A0A1X0FM74_MYCNT</name>
<keyword evidence="4" id="KW-1185">Reference proteome</keyword>
<reference evidence="1 4" key="2">
    <citation type="journal article" date="2019" name="Emerg. Microbes Infect.">
        <title>Comprehensive subspecies identification of 175 nontuberculous mycobacteria species based on 7547 genomic profiles.</title>
        <authorList>
            <person name="Matsumoto Y."/>
            <person name="Kinjo T."/>
            <person name="Motooka D."/>
            <person name="Nabeya D."/>
            <person name="Jung N."/>
            <person name="Uechi K."/>
            <person name="Horii T."/>
            <person name="Iida T."/>
            <person name="Fujita J."/>
            <person name="Nakamura S."/>
        </authorList>
    </citation>
    <scope>NUCLEOTIDE SEQUENCE [LARGE SCALE GENOMIC DNA]</scope>
    <source>
        <strain evidence="1 4">JCM 18113</strain>
    </source>
</reference>
<dbReference type="EMBL" id="MVHW01000024">
    <property type="protein sequence ID" value="ORB02844.1"/>
    <property type="molecule type" value="Genomic_DNA"/>
</dbReference>
<accession>A0A1X0FM74</accession>